<comment type="caution">
    <text evidence="2">The sequence shown here is derived from an EMBL/GenBank/DDBJ whole genome shotgun (WGS) entry which is preliminary data.</text>
</comment>
<evidence type="ECO:0000313" key="2">
    <source>
        <dbReference type="EMBL" id="NBI79608.1"/>
    </source>
</evidence>
<dbReference type="InterPro" id="IPR036388">
    <property type="entry name" value="WH-like_DNA-bd_sf"/>
</dbReference>
<protein>
    <submittedName>
        <fullName evidence="2">Sigma-70 family RNA polymerase sigma factor</fullName>
    </submittedName>
</protein>
<dbReference type="InterPro" id="IPR007630">
    <property type="entry name" value="RNA_pol_sigma70_r4"/>
</dbReference>
<dbReference type="SUPFAM" id="SSF88659">
    <property type="entry name" value="Sigma3 and sigma4 domains of RNA polymerase sigma factors"/>
    <property type="match status" value="1"/>
</dbReference>
<reference evidence="2 3" key="1">
    <citation type="submission" date="2018-08" db="EMBL/GenBank/DDBJ databases">
        <title>Murine metabolic-syndrome-specific gut microbial biobank.</title>
        <authorList>
            <person name="Liu C."/>
        </authorList>
    </citation>
    <scope>NUCLEOTIDE SEQUENCE [LARGE SCALE GENOMIC DNA]</scope>
    <source>
        <strain evidence="2 3">X69</strain>
    </source>
</reference>
<dbReference type="EMBL" id="QXWZ01000022">
    <property type="protein sequence ID" value="NBI79608.1"/>
    <property type="molecule type" value="Genomic_DNA"/>
</dbReference>
<accession>A0A845RL13</accession>
<proteinExistence type="predicted"/>
<evidence type="ECO:0000313" key="3">
    <source>
        <dbReference type="Proteomes" id="UP000446348"/>
    </source>
</evidence>
<evidence type="ECO:0000259" key="1">
    <source>
        <dbReference type="Pfam" id="PF04545"/>
    </source>
</evidence>
<dbReference type="OrthoDB" id="9787667at2"/>
<name>A0A845RL13_9FIRM</name>
<dbReference type="NCBIfam" id="TIGR02937">
    <property type="entry name" value="sigma70-ECF"/>
    <property type="match status" value="1"/>
</dbReference>
<dbReference type="InterPro" id="IPR013324">
    <property type="entry name" value="RNA_pol_sigma_r3/r4-like"/>
</dbReference>
<dbReference type="Pfam" id="PF04545">
    <property type="entry name" value="Sigma70_r4"/>
    <property type="match status" value="1"/>
</dbReference>
<feature type="domain" description="RNA polymerase sigma-70 region 4" evidence="1">
    <location>
        <begin position="88"/>
        <end position="137"/>
    </location>
</feature>
<dbReference type="GO" id="GO:0003700">
    <property type="term" value="F:DNA-binding transcription factor activity"/>
    <property type="evidence" value="ECO:0007669"/>
    <property type="project" value="InterPro"/>
</dbReference>
<dbReference type="Proteomes" id="UP000446348">
    <property type="component" value="Unassembled WGS sequence"/>
</dbReference>
<sequence>MRYSEQFMEHIEYAFAAFCRTVLRNAAISAYRDFGRKQKREVSLDYLMSETHFEPFTTDNYFEQYDIPTVFVVKGQKIVVASKRLADALARLPEQRRAVLLMYFFLGYTDTEVGNEYRRSRSTANYWKHAALKQLRKEWLKSEHEEQEADTKSCRWRTGSHRCGIAALCRTYQIPVYLSGTYQ</sequence>
<gene>
    <name evidence="2" type="ORF">D3Z39_12160</name>
</gene>
<dbReference type="Gene3D" id="1.10.10.10">
    <property type="entry name" value="Winged helix-like DNA-binding domain superfamily/Winged helix DNA-binding domain"/>
    <property type="match status" value="1"/>
</dbReference>
<organism evidence="2 3">
    <name type="scientific">Anaerotruncus colihominis</name>
    <dbReference type="NCBI Taxonomy" id="169435"/>
    <lineage>
        <taxon>Bacteria</taxon>
        <taxon>Bacillati</taxon>
        <taxon>Bacillota</taxon>
        <taxon>Clostridia</taxon>
        <taxon>Eubacteriales</taxon>
        <taxon>Oscillospiraceae</taxon>
        <taxon>Anaerotruncus</taxon>
    </lineage>
</organism>
<dbReference type="CDD" id="cd06171">
    <property type="entry name" value="Sigma70_r4"/>
    <property type="match status" value="1"/>
</dbReference>
<dbReference type="AlphaFoldDB" id="A0A845RL13"/>
<dbReference type="GO" id="GO:0006352">
    <property type="term" value="P:DNA-templated transcription initiation"/>
    <property type="evidence" value="ECO:0007669"/>
    <property type="project" value="InterPro"/>
</dbReference>
<dbReference type="InterPro" id="IPR014284">
    <property type="entry name" value="RNA_pol_sigma-70_dom"/>
</dbReference>